<dbReference type="Gene3D" id="1.10.357.10">
    <property type="entry name" value="Tetracycline Repressor, domain 2"/>
    <property type="match status" value="1"/>
</dbReference>
<feature type="DNA-binding region" description="H-T-H motif" evidence="2">
    <location>
        <begin position="27"/>
        <end position="46"/>
    </location>
</feature>
<keyword evidence="5" id="KW-1185">Reference proteome</keyword>
<proteinExistence type="predicted"/>
<evidence type="ECO:0000256" key="2">
    <source>
        <dbReference type="PROSITE-ProRule" id="PRU00335"/>
    </source>
</evidence>
<evidence type="ECO:0000313" key="5">
    <source>
        <dbReference type="Proteomes" id="UP000460549"/>
    </source>
</evidence>
<dbReference type="GO" id="GO:0003677">
    <property type="term" value="F:DNA binding"/>
    <property type="evidence" value="ECO:0007669"/>
    <property type="project" value="UniProtKB-UniRule"/>
</dbReference>
<reference evidence="4 5" key="1">
    <citation type="submission" date="2019-08" db="EMBL/GenBank/DDBJ databases">
        <title>In-depth cultivation of the pig gut microbiome towards novel bacterial diversity and tailored functional studies.</title>
        <authorList>
            <person name="Wylensek D."/>
            <person name="Hitch T.C.A."/>
            <person name="Clavel T."/>
        </authorList>
    </citation>
    <scope>NUCLEOTIDE SEQUENCE [LARGE SCALE GENOMIC DNA]</scope>
    <source>
        <strain evidence="4 5">NM-380-WT-3C1</strain>
    </source>
</reference>
<dbReference type="Proteomes" id="UP000460549">
    <property type="component" value="Unassembled WGS sequence"/>
</dbReference>
<organism evidence="4 5">
    <name type="scientific">Bullifex porci</name>
    <dbReference type="NCBI Taxonomy" id="2606638"/>
    <lineage>
        <taxon>Bacteria</taxon>
        <taxon>Pseudomonadati</taxon>
        <taxon>Spirochaetota</taxon>
        <taxon>Spirochaetia</taxon>
        <taxon>Spirochaetales</taxon>
        <taxon>Spirochaetaceae</taxon>
        <taxon>Bullifex</taxon>
    </lineage>
</organism>
<dbReference type="PROSITE" id="PS50977">
    <property type="entry name" value="HTH_TETR_2"/>
    <property type="match status" value="1"/>
</dbReference>
<dbReference type="InterPro" id="IPR050624">
    <property type="entry name" value="HTH-type_Tx_Regulator"/>
</dbReference>
<dbReference type="PANTHER" id="PTHR43479">
    <property type="entry name" value="ACREF/ENVCD OPERON REPRESSOR-RELATED"/>
    <property type="match status" value="1"/>
</dbReference>
<sequence length="198" mass="22829">MEKNNTKKEILLEALDLFSYQGYEATSISQIASAVGIKKASLYSHYESKKAILDALVKEVLEQYEKHSMFSKEDSFPADIDGVIEMIKAQLTFIIHDPFVSKARKLLVIEQFKNEELAKLQTKQNYTDIVSFFVRLLNHLKNEGVIQGDDTRMMAMQLAFPINVWINLCDRESERESEVLDLVEGHLRAFFKVYKNQA</sequence>
<evidence type="ECO:0000256" key="1">
    <source>
        <dbReference type="ARBA" id="ARBA00023125"/>
    </source>
</evidence>
<feature type="domain" description="HTH tetR-type" evidence="3">
    <location>
        <begin position="4"/>
        <end position="64"/>
    </location>
</feature>
<accession>A0A7X2PCC2</accession>
<evidence type="ECO:0000259" key="3">
    <source>
        <dbReference type="PROSITE" id="PS50977"/>
    </source>
</evidence>
<keyword evidence="1 2" id="KW-0238">DNA-binding</keyword>
<name>A0A7X2PCC2_9SPIO</name>
<dbReference type="SUPFAM" id="SSF46689">
    <property type="entry name" value="Homeodomain-like"/>
    <property type="match status" value="1"/>
</dbReference>
<dbReference type="EMBL" id="VUNN01000008">
    <property type="protein sequence ID" value="MSU06253.1"/>
    <property type="molecule type" value="Genomic_DNA"/>
</dbReference>
<dbReference type="Pfam" id="PF00440">
    <property type="entry name" value="TetR_N"/>
    <property type="match status" value="1"/>
</dbReference>
<dbReference type="InterPro" id="IPR009057">
    <property type="entry name" value="Homeodomain-like_sf"/>
</dbReference>
<dbReference type="PANTHER" id="PTHR43479:SF11">
    <property type="entry name" value="ACREF_ENVCD OPERON REPRESSOR-RELATED"/>
    <property type="match status" value="1"/>
</dbReference>
<evidence type="ECO:0000313" key="4">
    <source>
        <dbReference type="EMBL" id="MSU06253.1"/>
    </source>
</evidence>
<protein>
    <submittedName>
        <fullName evidence="4">TetR/AcrR family transcriptional regulator</fullName>
    </submittedName>
</protein>
<dbReference type="RefSeq" id="WP_154425224.1">
    <property type="nucleotide sequence ID" value="NZ_VUNN01000008.1"/>
</dbReference>
<dbReference type="AlphaFoldDB" id="A0A7X2PCC2"/>
<comment type="caution">
    <text evidence="4">The sequence shown here is derived from an EMBL/GenBank/DDBJ whole genome shotgun (WGS) entry which is preliminary data.</text>
</comment>
<gene>
    <name evidence="4" type="ORF">FYJ80_05600</name>
</gene>
<dbReference type="InterPro" id="IPR001647">
    <property type="entry name" value="HTH_TetR"/>
</dbReference>
<dbReference type="PRINTS" id="PR00455">
    <property type="entry name" value="HTHTETR"/>
</dbReference>